<evidence type="ECO:0000313" key="1">
    <source>
        <dbReference type="EMBL" id="EIT87469.1"/>
    </source>
</evidence>
<dbReference type="PATRIC" id="fig|1196324.3.peg.6"/>
<dbReference type="SUPFAM" id="SSF50814">
    <property type="entry name" value="Lipocalins"/>
    <property type="match status" value="1"/>
</dbReference>
<accession>I8ANQ8</accession>
<dbReference type="RefSeq" id="WP_007200118.1">
    <property type="nucleotide sequence ID" value="NZ_AKKV01000002.1"/>
</dbReference>
<dbReference type="EMBL" id="AKKV01000002">
    <property type="protein sequence ID" value="EIT87469.1"/>
    <property type="molecule type" value="Genomic_DNA"/>
</dbReference>
<dbReference type="Pfam" id="PF09148">
    <property type="entry name" value="DUF1934"/>
    <property type="match status" value="1"/>
</dbReference>
<keyword evidence="2" id="KW-1185">Reference proteome</keyword>
<dbReference type="InterPro" id="IPR012674">
    <property type="entry name" value="Calycin"/>
</dbReference>
<dbReference type="Proteomes" id="UP000004080">
    <property type="component" value="Unassembled WGS sequence"/>
</dbReference>
<dbReference type="OrthoDB" id="2352933at2"/>
<gene>
    <name evidence="1" type="ORF">A374_00035</name>
</gene>
<dbReference type="STRING" id="1196324.A374_00035"/>
<organism evidence="1 2">
    <name type="scientific">Fictibacillus macauensis ZFHKF-1</name>
    <dbReference type="NCBI Taxonomy" id="1196324"/>
    <lineage>
        <taxon>Bacteria</taxon>
        <taxon>Bacillati</taxon>
        <taxon>Bacillota</taxon>
        <taxon>Bacilli</taxon>
        <taxon>Bacillales</taxon>
        <taxon>Fictibacillaceae</taxon>
        <taxon>Fictibacillus</taxon>
    </lineage>
</organism>
<evidence type="ECO:0008006" key="3">
    <source>
        <dbReference type="Google" id="ProtNLM"/>
    </source>
</evidence>
<sequence length="145" mass="16536">MNGHEAGIPVRLMMETVIENGQQRDVHKATAPGIIYRKKDATFLKYTEVIEEAGSVNNVIKITNEGIVILRGGSVSMRQKFLIGQTTEGMYDTPYGQLWMETTTHKMNFRYNQQRNEGDLLLRYNLVLQGEDTGTFTIKMNFQEA</sequence>
<dbReference type="eggNOG" id="COG4506">
    <property type="taxonomic scope" value="Bacteria"/>
</dbReference>
<evidence type="ECO:0000313" key="2">
    <source>
        <dbReference type="Proteomes" id="UP000004080"/>
    </source>
</evidence>
<name>I8ANQ8_9BACL</name>
<proteinExistence type="predicted"/>
<dbReference type="InterPro" id="IPR015231">
    <property type="entry name" value="DUF1934"/>
</dbReference>
<protein>
    <recommendedName>
        <fullName evidence="3">DUF1934 domain-containing protein</fullName>
    </recommendedName>
</protein>
<dbReference type="Gene3D" id="2.40.128.20">
    <property type="match status" value="1"/>
</dbReference>
<dbReference type="AlphaFoldDB" id="I8ANQ8"/>
<reference evidence="1 2" key="1">
    <citation type="journal article" date="2012" name="J. Bacteriol.">
        <title>Genome of Bacillus macauensis ZFHKF-1, a Long-Chain-Forming Bacterium.</title>
        <authorList>
            <person name="Cai L."/>
            <person name="Zhang T."/>
        </authorList>
    </citation>
    <scope>NUCLEOTIDE SEQUENCE [LARGE SCALE GENOMIC DNA]</scope>
    <source>
        <strain evidence="1 2">ZFHKF-1</strain>
    </source>
</reference>
<comment type="caution">
    <text evidence="1">The sequence shown here is derived from an EMBL/GenBank/DDBJ whole genome shotgun (WGS) entry which is preliminary data.</text>
</comment>